<reference evidence="1" key="1">
    <citation type="submission" date="2014-11" db="EMBL/GenBank/DDBJ databases">
        <authorList>
            <person name="Amaro Gonzalez C."/>
        </authorList>
    </citation>
    <scope>NUCLEOTIDE SEQUENCE</scope>
</reference>
<evidence type="ECO:0000313" key="1">
    <source>
        <dbReference type="EMBL" id="JAH77872.1"/>
    </source>
</evidence>
<protein>
    <submittedName>
        <fullName evidence="1">Uncharacterized protein</fullName>
    </submittedName>
</protein>
<organism evidence="1">
    <name type="scientific">Anguilla anguilla</name>
    <name type="common">European freshwater eel</name>
    <name type="synonym">Muraena anguilla</name>
    <dbReference type="NCBI Taxonomy" id="7936"/>
    <lineage>
        <taxon>Eukaryota</taxon>
        <taxon>Metazoa</taxon>
        <taxon>Chordata</taxon>
        <taxon>Craniata</taxon>
        <taxon>Vertebrata</taxon>
        <taxon>Euteleostomi</taxon>
        <taxon>Actinopterygii</taxon>
        <taxon>Neopterygii</taxon>
        <taxon>Teleostei</taxon>
        <taxon>Anguilliformes</taxon>
        <taxon>Anguillidae</taxon>
        <taxon>Anguilla</taxon>
    </lineage>
</organism>
<accession>A0A0E9VII0</accession>
<name>A0A0E9VII0_ANGAN</name>
<reference evidence="1" key="2">
    <citation type="journal article" date="2015" name="Fish Shellfish Immunol.">
        <title>Early steps in the European eel (Anguilla anguilla)-Vibrio vulnificus interaction in the gills: Role of the RtxA13 toxin.</title>
        <authorList>
            <person name="Callol A."/>
            <person name="Pajuelo D."/>
            <person name="Ebbesson L."/>
            <person name="Teles M."/>
            <person name="MacKenzie S."/>
            <person name="Amaro C."/>
        </authorList>
    </citation>
    <scope>NUCLEOTIDE SEQUENCE</scope>
</reference>
<sequence length="21" mass="2438">MYHNVLVSTVHGDEYKMNGDK</sequence>
<dbReference type="EMBL" id="GBXM01030705">
    <property type="protein sequence ID" value="JAH77872.1"/>
    <property type="molecule type" value="Transcribed_RNA"/>
</dbReference>
<proteinExistence type="predicted"/>
<dbReference type="AlphaFoldDB" id="A0A0E9VII0"/>